<keyword evidence="14" id="KW-1185">Reference proteome</keyword>
<evidence type="ECO:0000256" key="9">
    <source>
        <dbReference type="ARBA" id="ARBA00023268"/>
    </source>
</evidence>
<evidence type="ECO:0000256" key="6">
    <source>
        <dbReference type="ARBA" id="ARBA00022694"/>
    </source>
</evidence>
<name>A0A7X0JV88_9GAMM</name>
<dbReference type="AlphaFoldDB" id="A0A7X0JV88"/>
<keyword evidence="7 10" id="KW-0274">FAD</keyword>
<dbReference type="SUPFAM" id="SSF51905">
    <property type="entry name" value="FAD/NAD(P)-binding domain"/>
    <property type="match status" value="1"/>
</dbReference>
<dbReference type="InterPro" id="IPR036188">
    <property type="entry name" value="FAD/NAD-bd_sf"/>
</dbReference>
<evidence type="ECO:0000256" key="4">
    <source>
        <dbReference type="ARBA" id="ARBA00022679"/>
    </source>
</evidence>
<keyword evidence="5 10" id="KW-0949">S-adenosyl-L-methionine</keyword>
<dbReference type="GO" id="GO:0050660">
    <property type="term" value="F:flavin adenine dinucleotide binding"/>
    <property type="evidence" value="ECO:0007669"/>
    <property type="project" value="UniProtKB-UniRule"/>
</dbReference>
<dbReference type="NCBIfam" id="NF002481">
    <property type="entry name" value="PRK01747.1-2"/>
    <property type="match status" value="1"/>
</dbReference>
<dbReference type="InterPro" id="IPR008471">
    <property type="entry name" value="MnmC-like_methylTransf"/>
</dbReference>
<dbReference type="InterPro" id="IPR023032">
    <property type="entry name" value="tRNA_MAMT_biosynth_bifunc_MnmC"/>
</dbReference>
<comment type="function">
    <text evidence="10">Catalyzes the last two steps in the biosynthesis of 5-methylaminomethyl-2-thiouridine (mnm(5)s(2)U) at the wobble position (U34) in tRNA. Catalyzes the FAD-dependent demodification of cmnm(5)s(2)U34 to nm(5)s(2)U34, followed by the transfer of a methyl group from S-adenosyl-L-methionine to nm(5)s(2)U34, to form mnm(5)s(2)U34.</text>
</comment>
<comment type="similarity">
    <text evidence="10">In the N-terminal section; belongs to the methyltransferase superfamily. tRNA (mnm(5)s(2)U34)-methyltransferase family.</text>
</comment>
<evidence type="ECO:0000256" key="1">
    <source>
        <dbReference type="ARBA" id="ARBA00022490"/>
    </source>
</evidence>
<dbReference type="GO" id="GO:0016645">
    <property type="term" value="F:oxidoreductase activity, acting on the CH-NH group of donors"/>
    <property type="evidence" value="ECO:0007669"/>
    <property type="project" value="InterPro"/>
</dbReference>
<evidence type="ECO:0000256" key="7">
    <source>
        <dbReference type="ARBA" id="ARBA00022827"/>
    </source>
</evidence>
<dbReference type="NCBIfam" id="NF033855">
    <property type="entry name" value="tRNA_MNMC2"/>
    <property type="match status" value="1"/>
</dbReference>
<dbReference type="SUPFAM" id="SSF54373">
    <property type="entry name" value="FAD-linked reductases, C-terminal domain"/>
    <property type="match status" value="1"/>
</dbReference>
<dbReference type="Proteomes" id="UP000528457">
    <property type="component" value="Unassembled WGS sequence"/>
</dbReference>
<sequence length="702" mass="78521">MSQELPSGDNTQQVADIQWNEERQPICQRFDDVYFSTDDGLEETRHNFIRPSRLAERFPALNKDEVFRVGETGFGTGLSFLACWQVWQQSNSPGRLEFYSVEKYPLDRTQLKKALVQWPELAGMVEALWESYPSVPAAGWHRLEFNGVVLQLFIGDVLDGLLELCRTKHLRFLEQNRQFDAWFLDGFAPAKNPDMWREDVLECITQLSRRQATVATFTAVSAVRKSLQARGFDMKKASGFGLKREMMAGDFTGPPNEERSWPSSVFSKLNEAPWDLQINPTETQRQVCIIGGGIAASCNARALAEAGYSVTILERHKTLAQEGSGNPQGVLYAKLSHRPETLSQFNLHCLLYAQRFYRALLNNTGANNERSFEAELCGVVQLAQSEKQYAQQGQLLDYLAQYGPTEDFVQRLPAEELSRVSGIDIDKPGLYFPDAGWLNPASACEALCQHPNIEIRFEQEVENVMRKGELWQCLDASGQILNTSHLVVIANANDAKRFQQSAELPLKPVRGQVSYIEASAGSEKLQTVVCGRGYIAPERNGQHCLGASFNLHERTLDLRLEEQQSNFQHLQDDCPSLFSALNTEDEPALRGRVALRCTSPDYLPLVGPVHDAAAMQERFALLSHNAKATIPTPGCYHEGLYISVAYGSRGLCYAPLAAAELLSQIQQAPSPMGAMLRKALNPARFTIRDMIRRKSPNPAVKA</sequence>
<evidence type="ECO:0000313" key="13">
    <source>
        <dbReference type="EMBL" id="MBB6522368.1"/>
    </source>
</evidence>
<keyword evidence="9 10" id="KW-0511">Multifunctional enzyme</keyword>
<comment type="subcellular location">
    <subcellularLocation>
        <location evidence="10">Cytoplasm</location>
    </subcellularLocation>
</comment>
<evidence type="ECO:0000256" key="5">
    <source>
        <dbReference type="ARBA" id="ARBA00022691"/>
    </source>
</evidence>
<proteinExistence type="inferred from homology"/>
<comment type="caution">
    <text evidence="13">The sequence shown here is derived from an EMBL/GenBank/DDBJ whole genome shotgun (WGS) entry which is preliminary data.</text>
</comment>
<evidence type="ECO:0000313" key="14">
    <source>
        <dbReference type="Proteomes" id="UP000528457"/>
    </source>
</evidence>
<feature type="region of interest" description="tRNA (mnm(5)s(2)U34)-methyltransferase" evidence="10">
    <location>
        <begin position="1"/>
        <end position="252"/>
    </location>
</feature>
<dbReference type="GO" id="GO:0004808">
    <property type="term" value="F:tRNA (5-methylaminomethyl-2-thiouridylate)(34)-methyltransferase activity"/>
    <property type="evidence" value="ECO:0007669"/>
    <property type="project" value="UniProtKB-EC"/>
</dbReference>
<dbReference type="GO" id="GO:0005737">
    <property type="term" value="C:cytoplasm"/>
    <property type="evidence" value="ECO:0007669"/>
    <property type="project" value="UniProtKB-SubCell"/>
</dbReference>
<keyword evidence="1 10" id="KW-0963">Cytoplasm</keyword>
<dbReference type="InterPro" id="IPR029063">
    <property type="entry name" value="SAM-dependent_MTases_sf"/>
</dbReference>
<dbReference type="FunCoup" id="A0A7X0JV88">
    <property type="interactions" value="95"/>
</dbReference>
<feature type="domain" description="MnmC-like methyltransferase" evidence="12">
    <location>
        <begin position="119"/>
        <end position="249"/>
    </location>
</feature>
<dbReference type="InterPro" id="IPR047785">
    <property type="entry name" value="tRNA_MNMC2"/>
</dbReference>
<dbReference type="NCBIfam" id="TIGR03197">
    <property type="entry name" value="MnmC_Cterm"/>
    <property type="match status" value="1"/>
</dbReference>
<dbReference type="PANTHER" id="PTHR13847:SF283">
    <property type="entry name" value="TRNA 5-METHYLAMINOMETHYL-2-THIOURIDINE BIOSYNTHESIS BIFUNCTIONAL PROTEIN MNMC"/>
    <property type="match status" value="1"/>
</dbReference>
<dbReference type="EMBL" id="JACHHT010000002">
    <property type="protein sequence ID" value="MBB6522368.1"/>
    <property type="molecule type" value="Genomic_DNA"/>
</dbReference>
<evidence type="ECO:0000259" key="12">
    <source>
        <dbReference type="Pfam" id="PF05430"/>
    </source>
</evidence>
<dbReference type="Gene3D" id="3.30.9.10">
    <property type="entry name" value="D-Amino Acid Oxidase, subunit A, domain 2"/>
    <property type="match status" value="1"/>
</dbReference>
<dbReference type="InterPro" id="IPR006076">
    <property type="entry name" value="FAD-dep_OxRdtase"/>
</dbReference>
<dbReference type="EC" id="1.5.-.-" evidence="10"/>
<accession>A0A7X0JV88</accession>
<dbReference type="Gene3D" id="3.40.50.150">
    <property type="entry name" value="Vaccinia Virus protein VP39"/>
    <property type="match status" value="1"/>
</dbReference>
<dbReference type="Pfam" id="PF05430">
    <property type="entry name" value="Methyltransf_30"/>
    <property type="match status" value="1"/>
</dbReference>
<keyword evidence="6 10" id="KW-0819">tRNA processing</keyword>
<evidence type="ECO:0000256" key="2">
    <source>
        <dbReference type="ARBA" id="ARBA00022603"/>
    </source>
</evidence>
<organism evidence="13 14">
    <name type="scientific">Pseudoteredinibacter isoporae</name>
    <dbReference type="NCBI Taxonomy" id="570281"/>
    <lineage>
        <taxon>Bacteria</taxon>
        <taxon>Pseudomonadati</taxon>
        <taxon>Pseudomonadota</taxon>
        <taxon>Gammaproteobacteria</taxon>
        <taxon>Cellvibrionales</taxon>
        <taxon>Cellvibrionaceae</taxon>
        <taxon>Pseudoteredinibacter</taxon>
    </lineage>
</organism>
<evidence type="ECO:0000256" key="8">
    <source>
        <dbReference type="ARBA" id="ARBA00023002"/>
    </source>
</evidence>
<keyword evidence="3 10" id="KW-0285">Flavoprotein</keyword>
<evidence type="ECO:0000259" key="11">
    <source>
        <dbReference type="Pfam" id="PF01266"/>
    </source>
</evidence>
<dbReference type="RefSeq" id="WP_166846033.1">
    <property type="nucleotide sequence ID" value="NZ_JAAONY010000002.1"/>
</dbReference>
<comment type="catalytic activity">
    <reaction evidence="10">
        <text>5-aminomethyl-2-thiouridine(34) in tRNA + S-adenosyl-L-methionine = 5-methylaminomethyl-2-thiouridine(34) in tRNA + S-adenosyl-L-homocysteine + H(+)</text>
        <dbReference type="Rhea" id="RHEA:19569"/>
        <dbReference type="Rhea" id="RHEA-COMP:10195"/>
        <dbReference type="Rhea" id="RHEA-COMP:10197"/>
        <dbReference type="ChEBI" id="CHEBI:15378"/>
        <dbReference type="ChEBI" id="CHEBI:57856"/>
        <dbReference type="ChEBI" id="CHEBI:59789"/>
        <dbReference type="ChEBI" id="CHEBI:74454"/>
        <dbReference type="ChEBI" id="CHEBI:74455"/>
        <dbReference type="EC" id="2.1.1.61"/>
    </reaction>
</comment>
<dbReference type="HAMAP" id="MF_01102">
    <property type="entry name" value="MnmC"/>
    <property type="match status" value="1"/>
</dbReference>
<keyword evidence="8 10" id="KW-0560">Oxidoreductase</keyword>
<dbReference type="Pfam" id="PF01266">
    <property type="entry name" value="DAO"/>
    <property type="match status" value="1"/>
</dbReference>
<dbReference type="GO" id="GO:0002098">
    <property type="term" value="P:tRNA wobble uridine modification"/>
    <property type="evidence" value="ECO:0007669"/>
    <property type="project" value="TreeGrafter"/>
</dbReference>
<dbReference type="PANTHER" id="PTHR13847">
    <property type="entry name" value="SARCOSINE DEHYDROGENASE-RELATED"/>
    <property type="match status" value="1"/>
</dbReference>
<dbReference type="InParanoid" id="A0A7X0JV88"/>
<dbReference type="InterPro" id="IPR017610">
    <property type="entry name" value="tRNA_S-uridine_synth_MnmC_C"/>
</dbReference>
<dbReference type="Gene3D" id="3.50.50.60">
    <property type="entry name" value="FAD/NAD(P)-binding domain"/>
    <property type="match status" value="1"/>
</dbReference>
<feature type="domain" description="FAD dependent oxidoreductase" evidence="11">
    <location>
        <begin position="287"/>
        <end position="661"/>
    </location>
</feature>
<comment type="cofactor">
    <cofactor evidence="10">
        <name>FAD</name>
        <dbReference type="ChEBI" id="CHEBI:57692"/>
    </cofactor>
</comment>
<evidence type="ECO:0000256" key="3">
    <source>
        <dbReference type="ARBA" id="ARBA00022630"/>
    </source>
</evidence>
<gene>
    <name evidence="10" type="primary">mnmC</name>
    <name evidence="13" type="ORF">HNR48_002653</name>
</gene>
<reference evidence="13 14" key="1">
    <citation type="submission" date="2020-08" db="EMBL/GenBank/DDBJ databases">
        <title>Genomic Encyclopedia of Type Strains, Phase IV (KMG-IV): sequencing the most valuable type-strain genomes for metagenomic binning, comparative biology and taxonomic classification.</title>
        <authorList>
            <person name="Goeker M."/>
        </authorList>
    </citation>
    <scope>NUCLEOTIDE SEQUENCE [LARGE SCALE GENOMIC DNA]</scope>
    <source>
        <strain evidence="13 14">DSM 22368</strain>
    </source>
</reference>
<dbReference type="GO" id="GO:0032259">
    <property type="term" value="P:methylation"/>
    <property type="evidence" value="ECO:0007669"/>
    <property type="project" value="UniProtKB-KW"/>
</dbReference>
<evidence type="ECO:0000256" key="10">
    <source>
        <dbReference type="HAMAP-Rule" id="MF_01102"/>
    </source>
</evidence>
<keyword evidence="2 10" id="KW-0489">Methyltransferase</keyword>
<protein>
    <recommendedName>
        <fullName evidence="10">tRNA 5-methylaminomethyl-2-thiouridine biosynthesis bifunctional protein MnmC</fullName>
        <shortName evidence="10">tRNA mnm(5)s(2)U biosynthesis bifunctional protein</shortName>
    </recommendedName>
    <domain>
        <recommendedName>
            <fullName evidence="10">tRNA (mnm(5)s(2)U34)-methyltransferase</fullName>
            <ecNumber evidence="10">2.1.1.61</ecNumber>
        </recommendedName>
    </domain>
    <domain>
        <recommendedName>
            <fullName evidence="10">FAD-dependent cmnm(5)s(2)U34 oxidoreductase</fullName>
            <ecNumber evidence="10">1.5.-.-</ecNumber>
        </recommendedName>
    </domain>
</protein>
<feature type="region of interest" description="FAD-dependent cmnm(5)s(2)U34 oxidoreductase" evidence="10">
    <location>
        <begin position="290"/>
        <end position="702"/>
    </location>
</feature>
<comment type="similarity">
    <text evidence="10">In the C-terminal section; belongs to the DAO family.</text>
</comment>
<dbReference type="EC" id="2.1.1.61" evidence="10"/>
<keyword evidence="4 10" id="KW-0808">Transferase</keyword>